<dbReference type="EMBL" id="LR721785">
    <property type="protein sequence ID" value="VVW57756.1"/>
    <property type="molecule type" value="Genomic_DNA"/>
</dbReference>
<feature type="region of interest" description="Disordered" evidence="1">
    <location>
        <begin position="1"/>
        <end position="62"/>
    </location>
</feature>
<gene>
    <name evidence="2" type="ORF">NYM_LOCUS23569</name>
</gene>
<protein>
    <submittedName>
        <fullName evidence="2">Uncharacterized protein</fullName>
    </submittedName>
</protein>
<reference evidence="2" key="1">
    <citation type="submission" date="2019-09" db="EMBL/GenBank/DDBJ databases">
        <authorList>
            <person name="Zhang L."/>
        </authorList>
    </citation>
    <scope>NUCLEOTIDE SEQUENCE</scope>
</reference>
<dbReference type="Gramene" id="NC7G0268140.1">
    <property type="protein sequence ID" value="NC7G0268140.1:cds"/>
    <property type="gene ID" value="NC7G0268140"/>
</dbReference>
<evidence type="ECO:0000256" key="1">
    <source>
        <dbReference type="SAM" id="MobiDB-lite"/>
    </source>
</evidence>
<name>A0A5K1FA90_9MAGN</name>
<sequence length="118" mass="12207">MAGVPLHADHHHQADQQPALAAGATPKEMQQAMESEEEGGRAASDGEDTATKMDGCPAASLNMSVTEDVKSFQGLQQGEELAQRSEEVLESESVVGLAAVGDVSAIAAAVSECDERSI</sequence>
<accession>A0A5K1FA90</accession>
<dbReference type="AlphaFoldDB" id="A0A5K1FA90"/>
<evidence type="ECO:0000313" key="2">
    <source>
        <dbReference type="EMBL" id="VVW57756.1"/>
    </source>
</evidence>
<organism evidence="2">
    <name type="scientific">Nymphaea colorata</name>
    <name type="common">pocket water lily</name>
    <dbReference type="NCBI Taxonomy" id="210225"/>
    <lineage>
        <taxon>Eukaryota</taxon>
        <taxon>Viridiplantae</taxon>
        <taxon>Streptophyta</taxon>
        <taxon>Embryophyta</taxon>
        <taxon>Tracheophyta</taxon>
        <taxon>Spermatophyta</taxon>
        <taxon>Magnoliopsida</taxon>
        <taxon>Nymphaeales</taxon>
        <taxon>Nymphaeaceae</taxon>
        <taxon>Nymphaea</taxon>
    </lineage>
</organism>
<proteinExistence type="predicted"/>